<dbReference type="GO" id="GO:0016887">
    <property type="term" value="F:ATP hydrolysis activity"/>
    <property type="evidence" value="ECO:0007669"/>
    <property type="project" value="InterPro"/>
</dbReference>
<dbReference type="PANTHER" id="PTHR40396:SF1">
    <property type="entry name" value="ATPASE AAA-TYPE CORE DOMAIN-CONTAINING PROTEIN"/>
    <property type="match status" value="1"/>
</dbReference>
<evidence type="ECO:0000313" key="4">
    <source>
        <dbReference type="Proteomes" id="UP000190669"/>
    </source>
</evidence>
<dbReference type="Proteomes" id="UP000251937">
    <property type="component" value="Unassembled WGS sequence"/>
</dbReference>
<evidence type="ECO:0000313" key="5">
    <source>
        <dbReference type="Proteomes" id="UP000251937"/>
    </source>
</evidence>
<dbReference type="InterPro" id="IPR003959">
    <property type="entry name" value="ATPase_AAA_core"/>
</dbReference>
<dbReference type="PANTHER" id="PTHR40396">
    <property type="entry name" value="ATPASE-LIKE PROTEIN"/>
    <property type="match status" value="1"/>
</dbReference>
<evidence type="ECO:0000313" key="2">
    <source>
        <dbReference type="EMBL" id="SKB53653.1"/>
    </source>
</evidence>
<protein>
    <submittedName>
        <fullName evidence="2">ATPase/GTPase, AAA15 family</fullName>
    </submittedName>
    <submittedName>
        <fullName evidence="3">Predicted ATPase</fullName>
    </submittedName>
</protein>
<comment type="caution">
    <text evidence="3">The sequence shown here is derived from an EMBL/GenBank/DDBJ whole genome shotgun (WGS) entry which is preliminary data.</text>
</comment>
<dbReference type="EMBL" id="FUZE01000003">
    <property type="protein sequence ID" value="SKB53653.1"/>
    <property type="molecule type" value="Genomic_DNA"/>
</dbReference>
<organism evidence="3 5">
    <name type="scientific">Chryseobacterium balustinum</name>
    <dbReference type="NCBI Taxonomy" id="246"/>
    <lineage>
        <taxon>Bacteria</taxon>
        <taxon>Pseudomonadati</taxon>
        <taxon>Bacteroidota</taxon>
        <taxon>Flavobacteriia</taxon>
        <taxon>Flavobacteriales</taxon>
        <taxon>Weeksellaceae</taxon>
        <taxon>Chryseobacterium group</taxon>
        <taxon>Chryseobacterium</taxon>
    </lineage>
</organism>
<reference evidence="3 5" key="2">
    <citation type="submission" date="2018-06" db="EMBL/GenBank/DDBJ databases">
        <authorList>
            <consortium name="Pathogen Informatics"/>
            <person name="Doyle S."/>
        </authorList>
    </citation>
    <scope>NUCLEOTIDE SEQUENCE [LARGE SCALE GENOMIC DNA]</scope>
    <source>
        <strain evidence="3 5">NCTC11212</strain>
    </source>
</reference>
<keyword evidence="4" id="KW-1185">Reference proteome</keyword>
<feature type="domain" description="ATPase AAA-type core" evidence="1">
    <location>
        <begin position="47"/>
        <end position="342"/>
    </location>
</feature>
<sequence>MIINFSVENFGSIKEKQTLSFLANKSDHLEDYYIIEPIKGLRLNKLALIYGANASGKTTVLKALDFLRSICTNPLDKKTEKFDFEPFLFDEHTPKQNTKFELEFVQKNIRYLYEVELNKRYVVNERLYDFNPNKALVFERTSNELKELTSIKFGNKIIKRKSLEENLEIFTLWNNTVLGGFQKTNIDNTALINTNLFFRNLVEFIDVDERMVDIISKFVKEESSLKNFFNRLIKKADFKIDRVKVGNIENLDSIKRENLEFIHTVSNKKYSLKFADESLGTRKYLSSTGFLVLLLFAESIILIDELESSLHPDLFNHFLLTYLVNGKKESQLIATTHNREILNNRDLFRDDAIWFTNKNEHSATELYSLADFDSSVVRDTSNVLNAYKSGKLGGVPNLGDYYIDLEDGE</sequence>
<dbReference type="RefSeq" id="WP_079464317.1">
    <property type="nucleotide sequence ID" value="NZ_CP033934.1"/>
</dbReference>
<dbReference type="AlphaFoldDB" id="A0AAX2INC3"/>
<evidence type="ECO:0000259" key="1">
    <source>
        <dbReference type="Pfam" id="PF13304"/>
    </source>
</evidence>
<evidence type="ECO:0000313" key="3">
    <source>
        <dbReference type="EMBL" id="SQA89890.1"/>
    </source>
</evidence>
<dbReference type="Proteomes" id="UP000190669">
    <property type="component" value="Unassembled WGS sequence"/>
</dbReference>
<accession>A0AAX2INC3</accession>
<name>A0AAX2INC3_9FLAO</name>
<dbReference type="InterPro" id="IPR027417">
    <property type="entry name" value="P-loop_NTPase"/>
</dbReference>
<dbReference type="Pfam" id="PF13304">
    <property type="entry name" value="AAA_21"/>
    <property type="match status" value="1"/>
</dbReference>
<reference evidence="2 4" key="1">
    <citation type="submission" date="2017-02" db="EMBL/GenBank/DDBJ databases">
        <authorList>
            <person name="Varghese N."/>
            <person name="Submissions S."/>
        </authorList>
    </citation>
    <scope>NUCLEOTIDE SEQUENCE [LARGE SCALE GENOMIC DNA]</scope>
    <source>
        <strain evidence="2 4">DSM 16775</strain>
    </source>
</reference>
<dbReference type="GO" id="GO:0005524">
    <property type="term" value="F:ATP binding"/>
    <property type="evidence" value="ECO:0007669"/>
    <property type="project" value="InterPro"/>
</dbReference>
<dbReference type="EMBL" id="UAVR01000009">
    <property type="protein sequence ID" value="SQA89890.1"/>
    <property type="molecule type" value="Genomic_DNA"/>
</dbReference>
<dbReference type="SUPFAM" id="SSF52540">
    <property type="entry name" value="P-loop containing nucleoside triphosphate hydrolases"/>
    <property type="match status" value="1"/>
</dbReference>
<dbReference type="KEGG" id="cbp:EB354_00685"/>
<proteinExistence type="predicted"/>
<dbReference type="Gene3D" id="3.40.50.300">
    <property type="entry name" value="P-loop containing nucleotide triphosphate hydrolases"/>
    <property type="match status" value="1"/>
</dbReference>
<gene>
    <name evidence="3" type="ORF">NCTC11212_02101</name>
    <name evidence="2" type="ORF">SAMN05421800_10319</name>
</gene>